<comment type="similarity">
    <text evidence="4">In the N-terminal section; belongs to the glycosyltransferase 51 family.</text>
</comment>
<evidence type="ECO:0000256" key="11">
    <source>
        <dbReference type="ARBA" id="ARBA00022960"/>
    </source>
</evidence>
<dbReference type="Pfam" id="PF00912">
    <property type="entry name" value="Transgly"/>
    <property type="match status" value="1"/>
</dbReference>
<evidence type="ECO:0000256" key="2">
    <source>
        <dbReference type="ARBA" id="ARBA00004752"/>
    </source>
</evidence>
<keyword evidence="6" id="KW-0121">Carboxypeptidase</keyword>
<evidence type="ECO:0000256" key="10">
    <source>
        <dbReference type="ARBA" id="ARBA00022801"/>
    </source>
</evidence>
<comment type="caution">
    <text evidence="22">The sequence shown here is derived from an EMBL/GenBank/DDBJ whole genome shotgun (WGS) entry which is preliminary data.</text>
</comment>
<evidence type="ECO:0000259" key="20">
    <source>
        <dbReference type="Pfam" id="PF00905"/>
    </source>
</evidence>
<evidence type="ECO:0000259" key="21">
    <source>
        <dbReference type="Pfam" id="PF00912"/>
    </source>
</evidence>
<evidence type="ECO:0000256" key="15">
    <source>
        <dbReference type="ARBA" id="ARBA00023316"/>
    </source>
</evidence>
<evidence type="ECO:0000256" key="9">
    <source>
        <dbReference type="ARBA" id="ARBA00022679"/>
    </source>
</evidence>
<evidence type="ECO:0000256" key="5">
    <source>
        <dbReference type="ARBA" id="ARBA00022475"/>
    </source>
</evidence>
<dbReference type="InterPro" id="IPR036950">
    <property type="entry name" value="PBP_transglycosylase"/>
</dbReference>
<dbReference type="Proteomes" id="UP000248584">
    <property type="component" value="Unassembled WGS sequence"/>
</dbReference>
<comment type="subcellular location">
    <subcellularLocation>
        <location evidence="1">Cell membrane</location>
    </subcellularLocation>
</comment>
<accession>A0ABX5Q2F4</accession>
<keyword evidence="7" id="KW-0645">Protease</keyword>
<evidence type="ECO:0000256" key="16">
    <source>
        <dbReference type="ARBA" id="ARBA00034000"/>
    </source>
</evidence>
<evidence type="ECO:0000256" key="1">
    <source>
        <dbReference type="ARBA" id="ARBA00004236"/>
    </source>
</evidence>
<keyword evidence="14" id="KW-0511">Multifunctional enzyme</keyword>
<keyword evidence="8" id="KW-0328">Glycosyltransferase</keyword>
<evidence type="ECO:0000256" key="4">
    <source>
        <dbReference type="ARBA" id="ARBA00007739"/>
    </source>
</evidence>
<evidence type="ECO:0000256" key="8">
    <source>
        <dbReference type="ARBA" id="ARBA00022676"/>
    </source>
</evidence>
<keyword evidence="11" id="KW-0133">Cell shape</keyword>
<dbReference type="SUPFAM" id="SSF56601">
    <property type="entry name" value="beta-lactamase/transpeptidase-like"/>
    <property type="match status" value="1"/>
</dbReference>
<dbReference type="PANTHER" id="PTHR32282">
    <property type="entry name" value="BINDING PROTEIN TRANSPEPTIDASE, PUTATIVE-RELATED"/>
    <property type="match status" value="1"/>
</dbReference>
<proteinExistence type="inferred from homology"/>
<keyword evidence="9" id="KW-0808">Transferase</keyword>
<organism evidence="22 23">
    <name type="scientific">Nonlabens dokdonensis</name>
    <dbReference type="NCBI Taxonomy" id="328515"/>
    <lineage>
        <taxon>Bacteria</taxon>
        <taxon>Pseudomonadati</taxon>
        <taxon>Bacteroidota</taxon>
        <taxon>Flavobacteriia</taxon>
        <taxon>Flavobacteriales</taxon>
        <taxon>Flavobacteriaceae</taxon>
        <taxon>Nonlabens</taxon>
    </lineage>
</organism>
<evidence type="ECO:0000256" key="3">
    <source>
        <dbReference type="ARBA" id="ARBA00007090"/>
    </source>
</evidence>
<dbReference type="Gene3D" id="1.10.3810.10">
    <property type="entry name" value="Biosynthetic peptidoglycan transglycosylase-like"/>
    <property type="match status" value="1"/>
</dbReference>
<comment type="similarity">
    <text evidence="3">In the C-terminal section; belongs to the transpeptidase family.</text>
</comment>
<feature type="domain" description="Penicillin-binding protein transpeptidase" evidence="20">
    <location>
        <begin position="436"/>
        <end position="694"/>
    </location>
</feature>
<comment type="catalytic activity">
    <reaction evidence="17">
        <text>[GlcNAc-(1-&gt;4)-Mur2Ac(oyl-L-Ala-gamma-D-Glu-L-Lys-D-Ala-D-Ala)](n)-di-trans,octa-cis-undecaprenyl diphosphate + beta-D-GlcNAc-(1-&gt;4)-Mur2Ac(oyl-L-Ala-gamma-D-Glu-L-Lys-D-Ala-D-Ala)-di-trans,octa-cis-undecaprenyl diphosphate = [GlcNAc-(1-&gt;4)-Mur2Ac(oyl-L-Ala-gamma-D-Glu-L-Lys-D-Ala-D-Ala)](n+1)-di-trans,octa-cis-undecaprenyl diphosphate + di-trans,octa-cis-undecaprenyl diphosphate + H(+)</text>
        <dbReference type="Rhea" id="RHEA:23708"/>
        <dbReference type="Rhea" id="RHEA-COMP:9602"/>
        <dbReference type="Rhea" id="RHEA-COMP:9603"/>
        <dbReference type="ChEBI" id="CHEBI:15378"/>
        <dbReference type="ChEBI" id="CHEBI:58405"/>
        <dbReference type="ChEBI" id="CHEBI:60033"/>
        <dbReference type="ChEBI" id="CHEBI:78435"/>
        <dbReference type="EC" id="2.4.99.28"/>
    </reaction>
</comment>
<keyword evidence="12" id="KW-0573">Peptidoglycan synthesis</keyword>
<feature type="region of interest" description="Disordered" evidence="18">
    <location>
        <begin position="745"/>
        <end position="787"/>
    </location>
</feature>
<protein>
    <submittedName>
        <fullName evidence="22">Penicillin-binding protein 1A</fullName>
    </submittedName>
</protein>
<evidence type="ECO:0000256" key="18">
    <source>
        <dbReference type="SAM" id="MobiDB-lite"/>
    </source>
</evidence>
<evidence type="ECO:0000313" key="23">
    <source>
        <dbReference type="Proteomes" id="UP000248584"/>
    </source>
</evidence>
<name>A0ABX5Q2F4_9FLAO</name>
<feature type="transmembrane region" description="Helical" evidence="19">
    <location>
        <begin position="21"/>
        <end position="45"/>
    </location>
</feature>
<evidence type="ECO:0000256" key="17">
    <source>
        <dbReference type="ARBA" id="ARBA00049902"/>
    </source>
</evidence>
<evidence type="ECO:0000256" key="13">
    <source>
        <dbReference type="ARBA" id="ARBA00023136"/>
    </source>
</evidence>
<dbReference type="InterPro" id="IPR012338">
    <property type="entry name" value="Beta-lactam/transpept-like"/>
</dbReference>
<dbReference type="EMBL" id="QKZR01000001">
    <property type="protein sequence ID" value="PZX44038.1"/>
    <property type="molecule type" value="Genomic_DNA"/>
</dbReference>
<reference evidence="22 23" key="1">
    <citation type="submission" date="2018-06" db="EMBL/GenBank/DDBJ databases">
        <title>Genomic Encyclopedia of Archaeal and Bacterial Type Strains, Phase II (KMG-II): from individual species to whole genera.</title>
        <authorList>
            <person name="Goeker M."/>
        </authorList>
    </citation>
    <scope>NUCLEOTIDE SEQUENCE [LARGE SCALE GENOMIC DNA]</scope>
    <source>
        <strain evidence="22 23">DSM 17205</strain>
    </source>
</reference>
<feature type="domain" description="Glycosyl transferase family 51" evidence="21">
    <location>
        <begin position="70"/>
        <end position="247"/>
    </location>
</feature>
<dbReference type="InterPro" id="IPR023346">
    <property type="entry name" value="Lysozyme-like_dom_sf"/>
</dbReference>
<dbReference type="InterPro" id="IPR001264">
    <property type="entry name" value="Glyco_trans_51"/>
</dbReference>
<keyword evidence="19" id="KW-0812">Transmembrane</keyword>
<evidence type="ECO:0000256" key="19">
    <source>
        <dbReference type="SAM" id="Phobius"/>
    </source>
</evidence>
<keyword evidence="23" id="KW-1185">Reference proteome</keyword>
<sequence length="787" mass="89129">MAATKAQIAKEKEGKKKNISLFWKMYAIGVGLLVLLFLLAGWGIFGDLPDHTALENPQTELATEIVTADGKTLGTFFTDNRKPIKYDDLPQHLIDALVSTEDERFWDHSGIDGYGTARAVAYLGQKGGASTITQQLAKLYFTDTASKNIVERIIQKSREWIITSRLEQQYTKKEIITQYLNEFDFLYQAIGIRSAANIYFNKEPRELSVSESAVLVSMLKNPWLYNPRRESRKEQVLTRRNQVFVQMVRNNKMTEATKDSLKQLPVKINYNSADHNEGMGTYFRENLRSWLKDWAKDHINPDTEKPYNLYNDGLKINVTIDSRMQKMAEEAVYAHMERLQAEFDHQQKRNKTAPFTDLSDSQIETSMKNAMKRSERWREMKKKGIAEEAIIKSFNVKTDMTIFDWKAEFRERDTIMTPMDSIRYYKQFLHTGLMSLEPQTGHVKAWVGGINHKHFKFDHVELGKRQAGSTFKPFLYSTAIDLLHYSPCKEYPDGEYTIPAGKHGNAKDWTPKDSGGDYGNIMSLQEALAKSKNTISARLMDEVGPQPVIDRAEQLGIDVSNIDAVPSLALGTADVSLYEMVAAYGVFANGGIYNKPVLVTSIEDKNGTILYQYMPESKDVMNPETAYVTVNLMEGVTRIGSGAKLRGNSSWAANSTFYKEVITDYPYDFKNDIAGKTGTTQNNSDGWFMGLVPNLVTGVWVGADDRSVHFKTTKYGQGATMALPIWGSYMKRVYADETLEVSKEPFEKPENLTIETDCEEYKKSKGSDGLNNSDQPGDDVSKELDML</sequence>
<comment type="pathway">
    <text evidence="2">Cell wall biogenesis; peptidoglycan biosynthesis.</text>
</comment>
<keyword evidence="19" id="KW-1133">Transmembrane helix</keyword>
<dbReference type="InterPro" id="IPR001460">
    <property type="entry name" value="PCN-bd_Tpept"/>
</dbReference>
<evidence type="ECO:0000313" key="22">
    <source>
        <dbReference type="EMBL" id="PZX44038.1"/>
    </source>
</evidence>
<keyword evidence="10" id="KW-0378">Hydrolase</keyword>
<keyword evidence="13 19" id="KW-0472">Membrane</keyword>
<evidence type="ECO:0000256" key="14">
    <source>
        <dbReference type="ARBA" id="ARBA00023268"/>
    </source>
</evidence>
<keyword evidence="5" id="KW-1003">Cell membrane</keyword>
<evidence type="ECO:0000256" key="6">
    <source>
        <dbReference type="ARBA" id="ARBA00022645"/>
    </source>
</evidence>
<keyword evidence="15" id="KW-0961">Cell wall biogenesis/degradation</keyword>
<gene>
    <name evidence="22" type="ORF">LX97_01044</name>
</gene>
<comment type="catalytic activity">
    <reaction evidence="16">
        <text>Preferential cleavage: (Ac)2-L-Lys-D-Ala-|-D-Ala. Also transpeptidation of peptidyl-alanyl moieties that are N-acyl substituents of D-alanine.</text>
        <dbReference type="EC" id="3.4.16.4"/>
    </reaction>
</comment>
<evidence type="ECO:0000256" key="12">
    <source>
        <dbReference type="ARBA" id="ARBA00022984"/>
    </source>
</evidence>
<evidence type="ECO:0000256" key="7">
    <source>
        <dbReference type="ARBA" id="ARBA00022670"/>
    </source>
</evidence>
<dbReference type="InterPro" id="IPR050396">
    <property type="entry name" value="Glycosyltr_51/Transpeptidase"/>
</dbReference>
<dbReference type="PANTHER" id="PTHR32282:SF11">
    <property type="entry name" value="PENICILLIN-BINDING PROTEIN 1B"/>
    <property type="match status" value="1"/>
</dbReference>
<dbReference type="Gene3D" id="3.40.710.10">
    <property type="entry name" value="DD-peptidase/beta-lactamase superfamily"/>
    <property type="match status" value="1"/>
</dbReference>
<dbReference type="SUPFAM" id="SSF53955">
    <property type="entry name" value="Lysozyme-like"/>
    <property type="match status" value="1"/>
</dbReference>
<dbReference type="Pfam" id="PF00905">
    <property type="entry name" value="Transpeptidase"/>
    <property type="match status" value="1"/>
</dbReference>
<dbReference type="RefSeq" id="WP_015361877.1">
    <property type="nucleotide sequence ID" value="NZ_QKZR01000001.1"/>
</dbReference>